<evidence type="ECO:0000313" key="4">
    <source>
        <dbReference type="Proteomes" id="UP000078386"/>
    </source>
</evidence>
<dbReference type="InterPro" id="IPR011050">
    <property type="entry name" value="Pectin_lyase_fold/virulence"/>
</dbReference>
<feature type="signal peptide" evidence="1">
    <location>
        <begin position="1"/>
        <end position="22"/>
    </location>
</feature>
<evidence type="ECO:0000313" key="3">
    <source>
        <dbReference type="EMBL" id="OAT49582.1"/>
    </source>
</evidence>
<dbReference type="InterPro" id="IPR022441">
    <property type="entry name" value="Para_beta_helix_rpt-2"/>
</dbReference>
<dbReference type="InterPro" id="IPR039448">
    <property type="entry name" value="Beta_helix"/>
</dbReference>
<dbReference type="SMART" id="SM00710">
    <property type="entry name" value="PbH1"/>
    <property type="match status" value="7"/>
</dbReference>
<sequence>MKKILIPAIASLLMTMQSSAYADTLTHVCQENIAISKDGKYEIPKECKIAKTIKITTSDVELNCNDMTIDGHGEKTRGLLIGGTKKSINNVSVRNCNFENFTKNAIRITSGIAMSKWGEDHEKNYKLAPSNIKLENCQALHSGGVGIYIDSYAHNITLDRISSINSQGVGIYLEQATKNISITNSKIIGNGSSTTRKSLREGIAIDSSANNYINNNTISSNAAGGIFLYKNCGEKISSNKSTLRWQSSDNNIISGNIFSNEKIGVWIASRQRKNLSNWDCGDKSIDSEGKYYQDHADRNIIYNNSFNGSIIGIIVESSFNIITKNTFIKTKNAISIPSRDILDKTNYTQQGNEIHDNIIDKN</sequence>
<dbReference type="SUPFAM" id="SSF51126">
    <property type="entry name" value="Pectin lyase-like"/>
    <property type="match status" value="1"/>
</dbReference>
<protein>
    <recommendedName>
        <fullName evidence="2">Right handed beta helix domain-containing protein</fullName>
    </recommendedName>
</protein>
<dbReference type="AlphaFoldDB" id="A0A1B7JNY9"/>
<proteinExistence type="predicted"/>
<feature type="domain" description="Right handed beta helix" evidence="2">
    <location>
        <begin position="76"/>
        <end position="239"/>
    </location>
</feature>
<dbReference type="PATRIC" id="fig|1354264.4.peg.3534"/>
<evidence type="ECO:0000259" key="2">
    <source>
        <dbReference type="Pfam" id="PF13229"/>
    </source>
</evidence>
<dbReference type="NCBIfam" id="TIGR03804">
    <property type="entry name" value="para_beta_helix"/>
    <property type="match status" value="1"/>
</dbReference>
<dbReference type="InterPro" id="IPR012334">
    <property type="entry name" value="Pectin_lyas_fold"/>
</dbReference>
<dbReference type="InterPro" id="IPR006626">
    <property type="entry name" value="PbH1"/>
</dbReference>
<dbReference type="EMBL" id="LXEU01000068">
    <property type="protein sequence ID" value="OAT49582.1"/>
    <property type="molecule type" value="Genomic_DNA"/>
</dbReference>
<name>A0A1B7JNY9_9ENTR</name>
<keyword evidence="1" id="KW-0732">Signal</keyword>
<dbReference type="RefSeq" id="WP_064547207.1">
    <property type="nucleotide sequence ID" value="NZ_LXEU01000068.1"/>
</dbReference>
<accession>A0A1B7JNY9</accession>
<feature type="chain" id="PRO_5008595357" description="Right handed beta helix domain-containing protein" evidence="1">
    <location>
        <begin position="23"/>
        <end position="362"/>
    </location>
</feature>
<organism evidence="3 4">
    <name type="scientific">Kluyvera georgiana ATCC 51603</name>
    <dbReference type="NCBI Taxonomy" id="1354264"/>
    <lineage>
        <taxon>Bacteria</taxon>
        <taxon>Pseudomonadati</taxon>
        <taxon>Pseudomonadota</taxon>
        <taxon>Gammaproteobacteria</taxon>
        <taxon>Enterobacterales</taxon>
        <taxon>Enterobacteriaceae</taxon>
        <taxon>Kluyvera</taxon>
    </lineage>
</organism>
<dbReference type="Pfam" id="PF13229">
    <property type="entry name" value="Beta_helix"/>
    <property type="match status" value="1"/>
</dbReference>
<dbReference type="Gene3D" id="2.160.20.10">
    <property type="entry name" value="Single-stranded right-handed beta-helix, Pectin lyase-like"/>
    <property type="match status" value="1"/>
</dbReference>
<gene>
    <name evidence="3" type="ORF">M989_03399</name>
</gene>
<comment type="caution">
    <text evidence="3">The sequence shown here is derived from an EMBL/GenBank/DDBJ whole genome shotgun (WGS) entry which is preliminary data.</text>
</comment>
<evidence type="ECO:0000256" key="1">
    <source>
        <dbReference type="SAM" id="SignalP"/>
    </source>
</evidence>
<keyword evidence="4" id="KW-1185">Reference proteome</keyword>
<dbReference type="Proteomes" id="UP000078386">
    <property type="component" value="Unassembled WGS sequence"/>
</dbReference>
<reference evidence="3 4" key="1">
    <citation type="submission" date="2016-04" db="EMBL/GenBank/DDBJ databases">
        <title>ATOL: Assembling a taxonomically balanced genome-scale reconstruction of the evolutionary history of the Enterobacteriaceae.</title>
        <authorList>
            <person name="Plunkett G.III."/>
            <person name="Neeno-Eckwall E.C."/>
            <person name="Glasner J.D."/>
            <person name="Perna N.T."/>
        </authorList>
    </citation>
    <scope>NUCLEOTIDE SEQUENCE [LARGE SCALE GENOMIC DNA]</scope>
    <source>
        <strain evidence="3 4">ATCC 51603</strain>
    </source>
</reference>